<evidence type="ECO:0000256" key="2">
    <source>
        <dbReference type="ARBA" id="ARBA00022670"/>
    </source>
</evidence>
<keyword evidence="6" id="KW-0482">Metalloprotease</keyword>
<comment type="cofactor">
    <cofactor evidence="1">
        <name>Zn(2+)</name>
        <dbReference type="ChEBI" id="CHEBI:29105"/>
    </cofactor>
</comment>
<dbReference type="EMBL" id="CAAE01014979">
    <property type="protein sequence ID" value="CAG07031.1"/>
    <property type="molecule type" value="Genomic_DNA"/>
</dbReference>
<evidence type="ECO:0000259" key="8">
    <source>
        <dbReference type="Pfam" id="PF01431"/>
    </source>
</evidence>
<feature type="domain" description="Peptidase M13 N-terminal" evidence="9">
    <location>
        <begin position="98"/>
        <end position="443"/>
    </location>
</feature>
<feature type="domain" description="Peptidase M13 N-terminal" evidence="9">
    <location>
        <begin position="449"/>
        <end position="539"/>
    </location>
</feature>
<dbReference type="InterPro" id="IPR018497">
    <property type="entry name" value="Peptidase_M13_C"/>
</dbReference>
<dbReference type="Gene3D" id="3.40.390.10">
    <property type="entry name" value="Collagenase (Catalytic Domain)"/>
    <property type="match status" value="1"/>
</dbReference>
<dbReference type="KEGG" id="tng:GSTEN00027564G001"/>
<dbReference type="GO" id="GO:0004222">
    <property type="term" value="F:metalloendopeptidase activity"/>
    <property type="evidence" value="ECO:0007669"/>
    <property type="project" value="InterPro"/>
</dbReference>
<feature type="domain" description="Peptidase M13 C-terminal" evidence="8">
    <location>
        <begin position="624"/>
        <end position="830"/>
    </location>
</feature>
<protein>
    <submittedName>
        <fullName evidence="10">(spotted green pufferfish) hypothetical protein</fullName>
    </submittedName>
</protein>
<gene>
    <name evidence="10" type="ORF">GSTENG00027564001</name>
</gene>
<evidence type="ECO:0000256" key="5">
    <source>
        <dbReference type="ARBA" id="ARBA00022833"/>
    </source>
</evidence>
<dbReference type="InterPro" id="IPR008753">
    <property type="entry name" value="Peptidase_M13_N"/>
</dbReference>
<name>Q4RX51_TETNG</name>
<keyword evidence="7" id="KW-0812">Transmembrane</keyword>
<sequence>GKSESQMDIMEKSNKPGKHRWTATEIGLFVLLLLVSCALAGLVVLYTSVTKERSNTSSGLRCTAGQLFHSSLDPVCTTADCVTAAARLLQNMDTSVKPCDNFYQYACGGWLERHVIPETSSRHSVFDILRDKLEIVLKGQLTPTASGAPPSFSDDIFFALPECSVVAGVLETESKQDRDAIRKAKALYSSCMNESLIEQRDSQPLLKLIESIGDWPAASEDWNTTTEEAWSLEDTLATLTARFHKKVLLDMYVWTDDRDSRQHIIYIDQPGLGMPSRDYYLNDGNYKKVREAYLQFMVSIAKITRDDRNLTQDDDRLWEEMMQVLELETDIANATSPAEERQDVTVLYNKMTIAELQNTFSFNGFNWTRFIQGVLSSVSIQVLLEEEVVVYSSPYLEKMNEVLPKHSVRTMQNYLMWQLIIDRVNSLSRRFKDARTRYRKVHYSRRCLSQSARYIINNSCLQTLYGTTAEDAWWRECVRYVQSSMENAVGALYVRETFAGESKQMVSDLIRKIQKAYVETLEELRWMDAPSKEKAREKVPETPKKDHSDVPQAMAIKEHIGYPDHILQERNQKLDQEYAHLNFSEEHYFENILENLRCEAHKSLKKLREPVDPDVWIIGAAVVNAFYSPNRNQIVFPAGILQPPFFSKHQHQALNFGGIGMVIGHEITHGFDDNGRNFDKDGNMLNWWSNFSAEHFKEQSQCMVQQYGNFNWKLAGGQNVSGISTLGENIADNGGVRQAYKAYLKWVETEGEEPRLPGLDMDHKQLFFLNFAQVWCGAYRPEYASQSIKTDSHSPLEYRVFGSLQNFEAFSEAFQCPKGSAMNPELKCRVW</sequence>
<dbReference type="Gene3D" id="1.10.1380.10">
    <property type="entry name" value="Neutral endopeptidase , domain2"/>
    <property type="match status" value="1"/>
</dbReference>
<dbReference type="PROSITE" id="PS51885">
    <property type="entry name" value="NEPRILYSIN"/>
    <property type="match status" value="1"/>
</dbReference>
<reference evidence="10" key="1">
    <citation type="journal article" date="2004" name="Nature">
        <title>Genome duplication in the teleost fish Tetraodon nigroviridis reveals the early vertebrate proto-karyotype.</title>
        <authorList>
            <person name="Jaillon O."/>
            <person name="Aury J.-M."/>
            <person name="Brunet F."/>
            <person name="Petit J.-L."/>
            <person name="Stange-Thomann N."/>
            <person name="Mauceli E."/>
            <person name="Bouneau L."/>
            <person name="Fischer C."/>
            <person name="Ozouf-Costaz C."/>
            <person name="Bernot A."/>
            <person name="Nicaud S."/>
            <person name="Jaffe D."/>
            <person name="Fisher S."/>
            <person name="Lutfalla G."/>
            <person name="Dossat C."/>
            <person name="Segurens B."/>
            <person name="Dasilva C."/>
            <person name="Salanoubat M."/>
            <person name="Levy M."/>
            <person name="Boudet N."/>
            <person name="Castellano S."/>
            <person name="Anthouard V."/>
            <person name="Jubin C."/>
            <person name="Castelli V."/>
            <person name="Katinka M."/>
            <person name="Vacherie B."/>
            <person name="Biemont C."/>
            <person name="Skalli Z."/>
            <person name="Cattolico L."/>
            <person name="Poulain J."/>
            <person name="De Berardinis V."/>
            <person name="Cruaud C."/>
            <person name="Duprat S."/>
            <person name="Brottier P."/>
            <person name="Coutanceau J.-P."/>
            <person name="Gouzy J."/>
            <person name="Parra G."/>
            <person name="Lardier G."/>
            <person name="Chapple C."/>
            <person name="McKernan K.J."/>
            <person name="McEwan P."/>
            <person name="Bosak S."/>
            <person name="Kellis M."/>
            <person name="Volff J.-N."/>
            <person name="Guigo R."/>
            <person name="Zody M.C."/>
            <person name="Mesirov J."/>
            <person name="Lindblad-Toh K."/>
            <person name="Birren B."/>
            <person name="Nusbaum C."/>
            <person name="Kahn D."/>
            <person name="Robinson-Rechavi M."/>
            <person name="Laudet V."/>
            <person name="Schachter V."/>
            <person name="Quetier F."/>
            <person name="Saurin W."/>
            <person name="Scarpelli C."/>
            <person name="Wincker P."/>
            <person name="Lander E.S."/>
            <person name="Weissenbach J."/>
            <person name="Roest Crollius H."/>
        </authorList>
    </citation>
    <scope>NUCLEOTIDE SEQUENCE [LARGE SCALE GENOMIC DNA]</scope>
</reference>
<evidence type="ECO:0000256" key="3">
    <source>
        <dbReference type="ARBA" id="ARBA00022723"/>
    </source>
</evidence>
<evidence type="ECO:0000313" key="10">
    <source>
        <dbReference type="EMBL" id="CAG07031.1"/>
    </source>
</evidence>
<dbReference type="InterPro" id="IPR024079">
    <property type="entry name" value="MetalloPept_cat_dom_sf"/>
</dbReference>
<evidence type="ECO:0000256" key="6">
    <source>
        <dbReference type="ARBA" id="ARBA00023049"/>
    </source>
</evidence>
<dbReference type="Pfam" id="PF05649">
    <property type="entry name" value="Peptidase_M13_N"/>
    <property type="match status" value="2"/>
</dbReference>
<comment type="caution">
    <text evidence="10">The sequence shown here is derived from an EMBL/GenBank/DDBJ whole genome shotgun (WGS) entry which is preliminary data.</text>
</comment>
<reference evidence="10" key="2">
    <citation type="submission" date="2004-02" db="EMBL/GenBank/DDBJ databases">
        <authorList>
            <consortium name="Genoscope"/>
            <consortium name="Whitehead Institute Centre for Genome Research"/>
        </authorList>
    </citation>
    <scope>NUCLEOTIDE SEQUENCE</scope>
</reference>
<keyword evidence="2" id="KW-0645">Protease</keyword>
<organism evidence="10">
    <name type="scientific">Tetraodon nigroviridis</name>
    <name type="common">Spotted green pufferfish</name>
    <name type="synonym">Chelonodon nigroviridis</name>
    <dbReference type="NCBI Taxonomy" id="99883"/>
    <lineage>
        <taxon>Eukaryota</taxon>
        <taxon>Metazoa</taxon>
        <taxon>Chordata</taxon>
        <taxon>Craniata</taxon>
        <taxon>Vertebrata</taxon>
        <taxon>Euteleostomi</taxon>
        <taxon>Actinopterygii</taxon>
        <taxon>Neopterygii</taxon>
        <taxon>Teleostei</taxon>
        <taxon>Neoteleostei</taxon>
        <taxon>Acanthomorphata</taxon>
        <taxon>Eupercaria</taxon>
        <taxon>Tetraodontiformes</taxon>
        <taxon>Tetradontoidea</taxon>
        <taxon>Tetraodontidae</taxon>
        <taxon>Tetraodon</taxon>
    </lineage>
</organism>
<feature type="non-terminal residue" evidence="10">
    <location>
        <position position="1"/>
    </location>
</feature>
<dbReference type="GO" id="GO:0005886">
    <property type="term" value="C:plasma membrane"/>
    <property type="evidence" value="ECO:0007669"/>
    <property type="project" value="TreeGrafter"/>
</dbReference>
<evidence type="ECO:0000256" key="1">
    <source>
        <dbReference type="ARBA" id="ARBA00001947"/>
    </source>
</evidence>
<dbReference type="PANTHER" id="PTHR11733">
    <property type="entry name" value="ZINC METALLOPROTEASE FAMILY M13 NEPRILYSIN-RELATED"/>
    <property type="match status" value="1"/>
</dbReference>
<evidence type="ECO:0000256" key="7">
    <source>
        <dbReference type="SAM" id="Phobius"/>
    </source>
</evidence>
<dbReference type="InterPro" id="IPR000718">
    <property type="entry name" value="Peptidase_M13"/>
</dbReference>
<dbReference type="InterPro" id="IPR042089">
    <property type="entry name" value="Peptidase_M13_dom_2"/>
</dbReference>
<feature type="transmembrane region" description="Helical" evidence="7">
    <location>
        <begin position="21"/>
        <end position="46"/>
    </location>
</feature>
<keyword evidence="5" id="KW-0862">Zinc</keyword>
<dbReference type="Pfam" id="PF01431">
    <property type="entry name" value="Peptidase_M13"/>
    <property type="match status" value="1"/>
</dbReference>
<dbReference type="SUPFAM" id="SSF55486">
    <property type="entry name" value="Metalloproteases ('zincins'), catalytic domain"/>
    <property type="match status" value="1"/>
</dbReference>
<keyword evidence="4" id="KW-0378">Hydrolase</keyword>
<accession>Q4RX51</accession>
<dbReference type="PRINTS" id="PR00786">
    <property type="entry name" value="NEPRILYSIN"/>
</dbReference>
<proteinExistence type="predicted"/>
<keyword evidence="3" id="KW-0479">Metal-binding</keyword>
<keyword evidence="7" id="KW-1133">Transmembrane helix</keyword>
<evidence type="ECO:0000256" key="4">
    <source>
        <dbReference type="ARBA" id="ARBA00022801"/>
    </source>
</evidence>
<dbReference type="GO" id="GO:0046872">
    <property type="term" value="F:metal ion binding"/>
    <property type="evidence" value="ECO:0007669"/>
    <property type="project" value="UniProtKB-KW"/>
</dbReference>
<dbReference type="GO" id="GO:0016485">
    <property type="term" value="P:protein processing"/>
    <property type="evidence" value="ECO:0007669"/>
    <property type="project" value="TreeGrafter"/>
</dbReference>
<dbReference type="OrthoDB" id="6475849at2759"/>
<dbReference type="MEROPS" id="M13.008"/>
<keyword evidence="7" id="KW-0472">Membrane</keyword>
<dbReference type="PANTHER" id="PTHR11733:SF141">
    <property type="entry name" value="MEMBRANE METALLO-ENDOPEPTIDASE-LIKE 1"/>
    <property type="match status" value="1"/>
</dbReference>
<dbReference type="CDD" id="cd08662">
    <property type="entry name" value="M13"/>
    <property type="match status" value="1"/>
</dbReference>
<dbReference type="AlphaFoldDB" id="Q4RX51"/>
<evidence type="ECO:0000259" key="9">
    <source>
        <dbReference type="Pfam" id="PF05649"/>
    </source>
</evidence>